<dbReference type="AlphaFoldDB" id="A0A3S1CDS9"/>
<comment type="caution">
    <text evidence="1">The sequence shown here is derived from an EMBL/GenBank/DDBJ whole genome shotgun (WGS) entry which is preliminary data.</text>
</comment>
<evidence type="ECO:0000313" key="2">
    <source>
        <dbReference type="Proteomes" id="UP000280346"/>
    </source>
</evidence>
<dbReference type="Proteomes" id="UP000280346">
    <property type="component" value="Unassembled WGS sequence"/>
</dbReference>
<gene>
    <name evidence="1" type="ORF">EJ913_26840</name>
</gene>
<organism evidence="1 2">
    <name type="scientific">Azospirillum doebereinerae</name>
    <dbReference type="NCBI Taxonomy" id="92933"/>
    <lineage>
        <taxon>Bacteria</taxon>
        <taxon>Pseudomonadati</taxon>
        <taxon>Pseudomonadota</taxon>
        <taxon>Alphaproteobacteria</taxon>
        <taxon>Rhodospirillales</taxon>
        <taxon>Azospirillaceae</taxon>
        <taxon>Azospirillum</taxon>
    </lineage>
</organism>
<reference evidence="1 2" key="1">
    <citation type="submission" date="2018-12" db="EMBL/GenBank/DDBJ databases">
        <authorList>
            <person name="Yang Y."/>
        </authorList>
    </citation>
    <scope>NUCLEOTIDE SEQUENCE [LARGE SCALE GENOMIC DNA]</scope>
    <source>
        <strain evidence="1 2">GSF71</strain>
    </source>
</reference>
<evidence type="ECO:0000313" key="1">
    <source>
        <dbReference type="EMBL" id="RUQ64064.1"/>
    </source>
</evidence>
<dbReference type="EMBL" id="RZIJ01000030">
    <property type="protein sequence ID" value="RUQ64064.1"/>
    <property type="molecule type" value="Genomic_DNA"/>
</dbReference>
<name>A0A3S1CDS9_9PROT</name>
<sequence length="90" mass="9490">MVIVLYGDLATMLSFAAHTKKPDLSRETGLSCDPALPERATCRCFNAPDPAKPHSTTPPCQSAAVVGQHHRHRQLVGPSVAWAGGSGIAE</sequence>
<proteinExistence type="predicted"/>
<accession>A0A3S1CDS9</accession>
<protein>
    <submittedName>
        <fullName evidence="1">Uncharacterized protein</fullName>
    </submittedName>
</protein>
<keyword evidence="2" id="KW-1185">Reference proteome</keyword>
<dbReference type="OrthoDB" id="7277848at2"/>